<keyword evidence="3" id="KW-1185">Reference proteome</keyword>
<name>A0A124SEB6_CYNCS</name>
<feature type="compositionally biased region" description="Polar residues" evidence="1">
    <location>
        <begin position="181"/>
        <end position="193"/>
    </location>
</feature>
<feature type="compositionally biased region" description="Basic and acidic residues" evidence="1">
    <location>
        <begin position="194"/>
        <end position="204"/>
    </location>
</feature>
<organism evidence="2 3">
    <name type="scientific">Cynara cardunculus var. scolymus</name>
    <name type="common">Globe artichoke</name>
    <name type="synonym">Cynara scolymus</name>
    <dbReference type="NCBI Taxonomy" id="59895"/>
    <lineage>
        <taxon>Eukaryota</taxon>
        <taxon>Viridiplantae</taxon>
        <taxon>Streptophyta</taxon>
        <taxon>Embryophyta</taxon>
        <taxon>Tracheophyta</taxon>
        <taxon>Spermatophyta</taxon>
        <taxon>Magnoliopsida</taxon>
        <taxon>eudicotyledons</taxon>
        <taxon>Gunneridae</taxon>
        <taxon>Pentapetalae</taxon>
        <taxon>asterids</taxon>
        <taxon>campanulids</taxon>
        <taxon>Asterales</taxon>
        <taxon>Asteraceae</taxon>
        <taxon>Carduoideae</taxon>
        <taxon>Cardueae</taxon>
        <taxon>Carduinae</taxon>
        <taxon>Cynara</taxon>
    </lineage>
</organism>
<evidence type="ECO:0000313" key="2">
    <source>
        <dbReference type="EMBL" id="KVH99610.1"/>
    </source>
</evidence>
<feature type="compositionally biased region" description="Low complexity" evidence="1">
    <location>
        <begin position="154"/>
        <end position="170"/>
    </location>
</feature>
<comment type="caution">
    <text evidence="2">The sequence shown here is derived from an EMBL/GenBank/DDBJ whole genome shotgun (WGS) entry which is preliminary data.</text>
</comment>
<dbReference type="EMBL" id="LEKV01003434">
    <property type="protein sequence ID" value="KVH99610.1"/>
    <property type="molecule type" value="Genomic_DNA"/>
</dbReference>
<dbReference type="Gramene" id="KVH99610">
    <property type="protein sequence ID" value="KVH99610"/>
    <property type="gene ID" value="Ccrd_022154"/>
</dbReference>
<dbReference type="Proteomes" id="UP000243975">
    <property type="component" value="Unassembled WGS sequence"/>
</dbReference>
<dbReference type="AlphaFoldDB" id="A0A124SEB6"/>
<evidence type="ECO:0000313" key="3">
    <source>
        <dbReference type="Proteomes" id="UP000243975"/>
    </source>
</evidence>
<sequence length="204" mass="22252">MWLVIQASIINPQPDPRTHRTTSATHDPHFAVHLNAVRFDCLINFHHSTAAIDDIHSFWTVVAVVVDGGAAALGPPPPSPEVAIAAPVEPLLEPSGFRRPLIFLEPKDHVLVSSSPFLGSSKLLLAPSDHVHVSPTYQETSIVIPLVYQSPPSSISRRNPSTSVSDSFSSPAAHHRKKSMKTSNSWTPTTYSDAKTETHLRHDD</sequence>
<feature type="region of interest" description="Disordered" evidence="1">
    <location>
        <begin position="154"/>
        <end position="204"/>
    </location>
</feature>
<protein>
    <submittedName>
        <fullName evidence="2">Uncharacterized protein</fullName>
    </submittedName>
</protein>
<gene>
    <name evidence="2" type="ORF">Ccrd_022154</name>
</gene>
<proteinExistence type="predicted"/>
<reference evidence="2 3" key="1">
    <citation type="journal article" date="2016" name="Sci. Rep.">
        <title>The genome sequence of the outbreeding globe artichoke constructed de novo incorporating a phase-aware low-pass sequencing strategy of F1 progeny.</title>
        <authorList>
            <person name="Scaglione D."/>
            <person name="Reyes-Chin-Wo S."/>
            <person name="Acquadro A."/>
            <person name="Froenicke L."/>
            <person name="Portis E."/>
            <person name="Beitel C."/>
            <person name="Tirone M."/>
            <person name="Mauro R."/>
            <person name="Lo Monaco A."/>
            <person name="Mauromicale G."/>
            <person name="Faccioli P."/>
            <person name="Cattivelli L."/>
            <person name="Rieseberg L."/>
            <person name="Michelmore R."/>
            <person name="Lanteri S."/>
        </authorList>
    </citation>
    <scope>NUCLEOTIDE SEQUENCE [LARGE SCALE GENOMIC DNA]</scope>
    <source>
        <strain evidence="2">2C</strain>
    </source>
</reference>
<evidence type="ECO:0000256" key="1">
    <source>
        <dbReference type="SAM" id="MobiDB-lite"/>
    </source>
</evidence>
<accession>A0A124SEB6</accession>